<evidence type="ECO:0000256" key="1">
    <source>
        <dbReference type="SAM" id="Coils"/>
    </source>
</evidence>
<dbReference type="AlphaFoldDB" id="A0A0V0QL75"/>
<keyword evidence="1" id="KW-0175">Coiled coil</keyword>
<dbReference type="GO" id="GO:0005814">
    <property type="term" value="C:centriole"/>
    <property type="evidence" value="ECO:0007669"/>
    <property type="project" value="TreeGrafter"/>
</dbReference>
<dbReference type="EMBL" id="LDAU01000147">
    <property type="protein sequence ID" value="KRX02996.1"/>
    <property type="molecule type" value="Genomic_DNA"/>
</dbReference>
<accession>A0A0V0QL75</accession>
<dbReference type="OMA" id="IFMEREM"/>
<organism evidence="2 3">
    <name type="scientific">Pseudocohnilembus persalinus</name>
    <name type="common">Ciliate</name>
    <dbReference type="NCBI Taxonomy" id="266149"/>
    <lineage>
        <taxon>Eukaryota</taxon>
        <taxon>Sar</taxon>
        <taxon>Alveolata</taxon>
        <taxon>Ciliophora</taxon>
        <taxon>Intramacronucleata</taxon>
        <taxon>Oligohymenophorea</taxon>
        <taxon>Scuticociliatia</taxon>
        <taxon>Philasterida</taxon>
        <taxon>Pseudocohnilembidae</taxon>
        <taxon>Pseudocohnilembus</taxon>
    </lineage>
</organism>
<feature type="coiled-coil region" evidence="1">
    <location>
        <begin position="329"/>
        <end position="623"/>
    </location>
</feature>
<dbReference type="InParanoid" id="A0A0V0QL75"/>
<gene>
    <name evidence="2" type="ORF">PPERSA_03087</name>
</gene>
<dbReference type="PANTHER" id="PTHR35970:SF1">
    <property type="entry name" value="SODIUM CHANNEL AND CLATHRIN LINKER 1"/>
    <property type="match status" value="1"/>
</dbReference>
<evidence type="ECO:0000313" key="3">
    <source>
        <dbReference type="Proteomes" id="UP000054937"/>
    </source>
</evidence>
<keyword evidence="3" id="KW-1185">Reference proteome</keyword>
<reference evidence="2 3" key="1">
    <citation type="journal article" date="2015" name="Sci. Rep.">
        <title>Genome of the facultative scuticociliatosis pathogen Pseudocohnilembus persalinus provides insight into its virulence through horizontal gene transfer.</title>
        <authorList>
            <person name="Xiong J."/>
            <person name="Wang G."/>
            <person name="Cheng J."/>
            <person name="Tian M."/>
            <person name="Pan X."/>
            <person name="Warren A."/>
            <person name="Jiang C."/>
            <person name="Yuan D."/>
            <person name="Miao W."/>
        </authorList>
    </citation>
    <scope>NUCLEOTIDE SEQUENCE [LARGE SCALE GENOMIC DNA]</scope>
    <source>
        <strain evidence="2">36N120E</strain>
    </source>
</reference>
<dbReference type="GO" id="GO:0060271">
    <property type="term" value="P:cilium assembly"/>
    <property type="evidence" value="ECO:0007669"/>
    <property type="project" value="TreeGrafter"/>
</dbReference>
<protein>
    <submittedName>
        <fullName evidence="2">Uncharacterized protein</fullName>
    </submittedName>
</protein>
<name>A0A0V0QL75_PSEPJ</name>
<dbReference type="Proteomes" id="UP000054937">
    <property type="component" value="Unassembled WGS sequence"/>
</dbReference>
<feature type="coiled-coil region" evidence="1">
    <location>
        <begin position="114"/>
        <end position="303"/>
    </location>
</feature>
<dbReference type="OrthoDB" id="551053at2759"/>
<sequence length="687" mass="82513">MATASTFNKQSTVKQQAGDFLDLQQKRPSEVAMMNEIKRLKSEVGFLNNINTRLGKELVKCQNRLGVDPGKEPLMGEFNEMKQNQQIYNQKTGTFSQQEISFLEPLFLAYDEKLEQMESLTQNVYEDIKSMERKSEELIEENTYLRKELEEKCEEMLKLHKNGTGEGDIQYTFQKLDYEDLKERLYLMTQENQELLEKFKEISNNYNYMKITKENNVKELQECELQLQQSEKEKKDMMIKLDKANSQIEILENKLNNYGEKIVNTETEQSDLQAKYQRSLNEIKLLKTQVQNLKKQNLDIEEKRGQEISILSKDYEALKLKEREGFNKIIFMEREMDQSKEEIRKIRKDLDQKQSDCEQMIRMMENYESKIQLFQKKEDQLSKLAREQKEQVQQAFLEKDKSLLKQEQLEKSLENLTQKNREEFEAQKEQYEKIMNNIRQKNKQQIEERDEELKELQEQYVQLQLKMDKQNKDYLSLQQENQKLNQFLKEDISGQHDQQLSDYQRRINELEEKLQIKEQFNNDRIHELSIDKQQLESQYKNLQNIHSDVKSNLEDVREKYSQVNSEFQTVKSRLNAAVREKQAVLDEISKIKKHYESKLEYSQEEYNSKLRDLQEQNQVSLQREKSSRQKAIELLQNHDRMEEKMKFEYESRIKELEQYVLQMKSQLKTTNDKLNRATNEKAARQYN</sequence>
<feature type="coiled-coil region" evidence="1">
    <location>
        <begin position="653"/>
        <end position="680"/>
    </location>
</feature>
<evidence type="ECO:0000313" key="2">
    <source>
        <dbReference type="EMBL" id="KRX02996.1"/>
    </source>
</evidence>
<dbReference type="InterPro" id="IPR038911">
    <property type="entry name" value="SCLT1"/>
</dbReference>
<dbReference type="PANTHER" id="PTHR35970">
    <property type="entry name" value="SODIUM CHANNEL AND CLATHRIN LINKER 1"/>
    <property type="match status" value="1"/>
</dbReference>
<comment type="caution">
    <text evidence="2">The sequence shown here is derived from an EMBL/GenBank/DDBJ whole genome shotgun (WGS) entry which is preliminary data.</text>
</comment>
<proteinExistence type="predicted"/>